<dbReference type="PANTHER" id="PTHR48082">
    <property type="entry name" value="ATP SYNTHASE SUBUNIT ALPHA, MITOCHONDRIAL"/>
    <property type="match status" value="1"/>
</dbReference>
<dbReference type="InterPro" id="IPR027417">
    <property type="entry name" value="P-loop_NTPase"/>
</dbReference>
<evidence type="ECO:0000256" key="11">
    <source>
        <dbReference type="ARBA" id="ARBA00026013"/>
    </source>
</evidence>
<keyword evidence="9" id="KW-0139">CF(1)</keyword>
<dbReference type="InterPro" id="IPR036121">
    <property type="entry name" value="ATPase_F1/V1/A1_a/bsu_N_sf"/>
</dbReference>
<evidence type="ECO:0000313" key="14">
    <source>
        <dbReference type="EMBL" id="OGM79678.1"/>
    </source>
</evidence>
<comment type="similarity">
    <text evidence="2">Belongs to the ATPase alpha/beta chains family.</text>
</comment>
<dbReference type="Gene3D" id="3.40.50.12240">
    <property type="match status" value="1"/>
</dbReference>
<evidence type="ECO:0000256" key="3">
    <source>
        <dbReference type="ARBA" id="ARBA00022448"/>
    </source>
</evidence>
<keyword evidence="4" id="KW-0547">Nucleotide-binding</keyword>
<keyword evidence="7" id="KW-0406">Ion transport</keyword>
<keyword evidence="3" id="KW-0813">Transport</keyword>
<dbReference type="FunFam" id="3.40.50.300:FF:002432">
    <property type="entry name" value="ATP synthase subunit alpha, mitochondrial"/>
    <property type="match status" value="1"/>
</dbReference>
<dbReference type="Pfam" id="PF00006">
    <property type="entry name" value="ATP-synt_ab"/>
    <property type="match status" value="1"/>
</dbReference>
<keyword evidence="8" id="KW-0472">Membrane</keyword>
<dbReference type="InterPro" id="IPR000194">
    <property type="entry name" value="ATPase_F1/V1/A1_a/bsu_nucl-bd"/>
</dbReference>
<accession>A0A1F8CVB2</accession>
<dbReference type="GO" id="GO:0005524">
    <property type="term" value="F:ATP binding"/>
    <property type="evidence" value="ECO:0007669"/>
    <property type="project" value="UniProtKB-KW"/>
</dbReference>
<dbReference type="InterPro" id="IPR005294">
    <property type="entry name" value="ATP_synth_F1_asu"/>
</dbReference>
<evidence type="ECO:0000259" key="12">
    <source>
        <dbReference type="Pfam" id="PF00006"/>
    </source>
</evidence>
<dbReference type="STRING" id="1802538.A2382_02035"/>
<dbReference type="Proteomes" id="UP000178999">
    <property type="component" value="Unassembled WGS sequence"/>
</dbReference>
<name>A0A1F8CVB2_9BACT</name>
<dbReference type="InterPro" id="IPR000793">
    <property type="entry name" value="ATP_synth_asu_C"/>
</dbReference>
<dbReference type="PANTHER" id="PTHR48082:SF2">
    <property type="entry name" value="ATP SYNTHASE SUBUNIT ALPHA, MITOCHONDRIAL"/>
    <property type="match status" value="1"/>
</dbReference>
<feature type="domain" description="ATP synthase alpha subunit C-terminal" evidence="13">
    <location>
        <begin position="353"/>
        <end position="470"/>
    </location>
</feature>
<evidence type="ECO:0000256" key="9">
    <source>
        <dbReference type="ARBA" id="ARBA00023196"/>
    </source>
</evidence>
<dbReference type="GO" id="GO:0046933">
    <property type="term" value="F:proton-transporting ATP synthase activity, rotational mechanism"/>
    <property type="evidence" value="ECO:0007669"/>
    <property type="project" value="InterPro"/>
</dbReference>
<dbReference type="SUPFAM" id="SSF52540">
    <property type="entry name" value="P-loop containing nucleoside triphosphate hydrolases"/>
    <property type="match status" value="1"/>
</dbReference>
<dbReference type="Pfam" id="PF00306">
    <property type="entry name" value="ATP-synt_ab_C"/>
    <property type="match status" value="1"/>
</dbReference>
<dbReference type="GO" id="GO:0045259">
    <property type="term" value="C:proton-transporting ATP synthase complex"/>
    <property type="evidence" value="ECO:0007669"/>
    <property type="project" value="UniProtKB-KW"/>
</dbReference>
<protein>
    <recommendedName>
        <fullName evidence="16">ATPase F1/V1/A1 complex alpha/beta subunit nucleotide-binding domain-containing protein</fullName>
    </recommendedName>
</protein>
<comment type="subunit">
    <text evidence="11">F-type ATPases have 2 components, CF(1) - the catalytic core - and CF(0) - the membrane proton channel. CF(1) has five subunits: alpha(3), beta(3), gamma(1), delta(1), epsilon(1). CF(0) has four main subunits: a(1), b(1), b'(1) and c(9-12).</text>
</comment>
<comment type="subcellular location">
    <subcellularLocation>
        <location evidence="1">Membrane</location>
    </subcellularLocation>
</comment>
<evidence type="ECO:0000313" key="15">
    <source>
        <dbReference type="Proteomes" id="UP000178999"/>
    </source>
</evidence>
<gene>
    <name evidence="14" type="ORF">A2382_02035</name>
</gene>
<dbReference type="SUPFAM" id="SSF47917">
    <property type="entry name" value="C-terminal domain of alpha and beta subunits of F1 ATP synthase"/>
    <property type="match status" value="1"/>
</dbReference>
<dbReference type="EMBL" id="MGHY01000009">
    <property type="protein sequence ID" value="OGM79678.1"/>
    <property type="molecule type" value="Genomic_DNA"/>
</dbReference>
<evidence type="ECO:0000256" key="1">
    <source>
        <dbReference type="ARBA" id="ARBA00004370"/>
    </source>
</evidence>
<evidence type="ECO:0000256" key="5">
    <source>
        <dbReference type="ARBA" id="ARBA00022781"/>
    </source>
</evidence>
<comment type="caution">
    <text evidence="14">The sequence shown here is derived from an EMBL/GenBank/DDBJ whole genome shotgun (WGS) entry which is preliminary data.</text>
</comment>
<evidence type="ECO:0000256" key="10">
    <source>
        <dbReference type="ARBA" id="ARBA00023310"/>
    </source>
</evidence>
<dbReference type="SUPFAM" id="SSF50615">
    <property type="entry name" value="N-terminal domain of alpha and beta subunits of F1 ATP synthase"/>
    <property type="match status" value="1"/>
</dbReference>
<evidence type="ECO:0000256" key="7">
    <source>
        <dbReference type="ARBA" id="ARBA00023065"/>
    </source>
</evidence>
<proteinExistence type="inferred from homology"/>
<feature type="domain" description="ATPase F1/V1/A1 complex alpha/beta subunit nucleotide-binding" evidence="12">
    <location>
        <begin position="134"/>
        <end position="344"/>
    </location>
</feature>
<evidence type="ECO:0000256" key="4">
    <source>
        <dbReference type="ARBA" id="ARBA00022741"/>
    </source>
</evidence>
<keyword evidence="5" id="KW-0375">Hydrogen ion transport</keyword>
<evidence type="ECO:0000256" key="2">
    <source>
        <dbReference type="ARBA" id="ARBA00008936"/>
    </source>
</evidence>
<organism evidence="14 15">
    <name type="scientific">Candidatus Woesebacteria bacterium RIFOXYB1_FULL_38_16</name>
    <dbReference type="NCBI Taxonomy" id="1802538"/>
    <lineage>
        <taxon>Bacteria</taxon>
        <taxon>Candidatus Woeseibacteriota</taxon>
    </lineage>
</organism>
<sequence length="488" mass="54387">MKSFEYYLETISEIGFVEKLEGSIVTVKGLPNAKPSEVVLFETGEAGQVISLGEDSLEVMLFTYSYLSTGVKVARTDQYLEIALGPNLLGKTINPLGHILTGKLEVFNQDTRPIDTIPAPISDRQSIDKSFFTGVSWVDLVIPLGKGQRQLVIGDRKIGKTQFLFQALQSGARQGMVCIYAVIGKRSVDIKDAQDFLESNNITSQVIVVSSSASDAPGLIYLTPFTAMTIAEYFRDQGRDVLIILDDMIAHAKYYREISLLARRFPGRSSYPGDIFYVQARLLERAGNFKTGSITCLPVAELTMGDLTGYIPTNLMAITDGHILFDHDYYNQGRRPAINPFLSVTRVGRQTQSILMQELNNKLTSFLVQLSKIRQFMHFGAELSEITRNNLILGDKIEKFLEQLTSEIRPININLFLLASFWAGIWKTAPITSIQPSTQKAFMLYEKDTEFTQKIDNLISTSQNLDTLTTAIKTDPELINSLVGEVNA</sequence>
<reference evidence="14 15" key="1">
    <citation type="journal article" date="2016" name="Nat. Commun.">
        <title>Thousands of microbial genomes shed light on interconnected biogeochemical processes in an aquifer system.</title>
        <authorList>
            <person name="Anantharaman K."/>
            <person name="Brown C.T."/>
            <person name="Hug L.A."/>
            <person name="Sharon I."/>
            <person name="Castelle C.J."/>
            <person name="Probst A.J."/>
            <person name="Thomas B.C."/>
            <person name="Singh A."/>
            <person name="Wilkins M.J."/>
            <person name="Karaoz U."/>
            <person name="Brodie E.L."/>
            <person name="Williams K.H."/>
            <person name="Hubbard S.S."/>
            <person name="Banfield J.F."/>
        </authorList>
    </citation>
    <scope>NUCLEOTIDE SEQUENCE [LARGE SCALE GENOMIC DNA]</scope>
</reference>
<evidence type="ECO:0000256" key="8">
    <source>
        <dbReference type="ARBA" id="ARBA00023136"/>
    </source>
</evidence>
<evidence type="ECO:0000259" key="13">
    <source>
        <dbReference type="Pfam" id="PF00306"/>
    </source>
</evidence>
<dbReference type="AlphaFoldDB" id="A0A1F8CVB2"/>
<evidence type="ECO:0008006" key="16">
    <source>
        <dbReference type="Google" id="ProtNLM"/>
    </source>
</evidence>
<evidence type="ECO:0000256" key="6">
    <source>
        <dbReference type="ARBA" id="ARBA00022840"/>
    </source>
</evidence>
<dbReference type="GO" id="GO:0043531">
    <property type="term" value="F:ADP binding"/>
    <property type="evidence" value="ECO:0007669"/>
    <property type="project" value="TreeGrafter"/>
</dbReference>
<keyword evidence="10" id="KW-0066">ATP synthesis</keyword>
<keyword evidence="6" id="KW-0067">ATP-binding</keyword>